<sequence>MGPALPPRAGPTPVRATARSPHPADHLARPIGLLTVRTGLLREGAEQVGGDLRGAREVVHIEGAVGAERRRPVESCTALQQYTPDHAPTGVLLIKRPTSDRP</sequence>
<evidence type="ECO:0000313" key="3">
    <source>
        <dbReference type="Proteomes" id="UP001422759"/>
    </source>
</evidence>
<organism evidence="2 3">
    <name type="scientific">Kitasatospora kazusensis</name>
    <dbReference type="NCBI Taxonomy" id="407974"/>
    <lineage>
        <taxon>Bacteria</taxon>
        <taxon>Bacillati</taxon>
        <taxon>Actinomycetota</taxon>
        <taxon>Actinomycetes</taxon>
        <taxon>Kitasatosporales</taxon>
        <taxon>Streptomycetaceae</taxon>
        <taxon>Kitasatospora</taxon>
    </lineage>
</organism>
<name>A0ABP5LX40_9ACTN</name>
<gene>
    <name evidence="2" type="ORF">GCM10009760_49420</name>
</gene>
<feature type="compositionally biased region" description="Pro residues" evidence="1">
    <location>
        <begin position="1"/>
        <end position="10"/>
    </location>
</feature>
<keyword evidence="3" id="KW-1185">Reference proteome</keyword>
<dbReference type="EMBL" id="BAAANT010000035">
    <property type="protein sequence ID" value="GAA2152601.1"/>
    <property type="molecule type" value="Genomic_DNA"/>
</dbReference>
<feature type="region of interest" description="Disordered" evidence="1">
    <location>
        <begin position="1"/>
        <end position="28"/>
    </location>
</feature>
<comment type="caution">
    <text evidence="2">The sequence shown here is derived from an EMBL/GenBank/DDBJ whole genome shotgun (WGS) entry which is preliminary data.</text>
</comment>
<dbReference type="Proteomes" id="UP001422759">
    <property type="component" value="Unassembled WGS sequence"/>
</dbReference>
<evidence type="ECO:0000313" key="2">
    <source>
        <dbReference type="EMBL" id="GAA2152601.1"/>
    </source>
</evidence>
<protein>
    <submittedName>
        <fullName evidence="2">Uncharacterized protein</fullName>
    </submittedName>
</protein>
<evidence type="ECO:0000256" key="1">
    <source>
        <dbReference type="SAM" id="MobiDB-lite"/>
    </source>
</evidence>
<reference evidence="3" key="1">
    <citation type="journal article" date="2019" name="Int. J. Syst. Evol. Microbiol.">
        <title>The Global Catalogue of Microorganisms (GCM) 10K type strain sequencing project: providing services to taxonomists for standard genome sequencing and annotation.</title>
        <authorList>
            <consortium name="The Broad Institute Genomics Platform"/>
            <consortium name="The Broad Institute Genome Sequencing Center for Infectious Disease"/>
            <person name="Wu L."/>
            <person name="Ma J."/>
        </authorList>
    </citation>
    <scope>NUCLEOTIDE SEQUENCE [LARGE SCALE GENOMIC DNA]</scope>
    <source>
        <strain evidence="3">JCM 14560</strain>
    </source>
</reference>
<accession>A0ABP5LX40</accession>
<proteinExistence type="predicted"/>